<reference evidence="2" key="1">
    <citation type="journal article" date="2022" name="bioRxiv">
        <title>Sequencing and chromosome-scale assembly of the giantPleurodeles waltlgenome.</title>
        <authorList>
            <person name="Brown T."/>
            <person name="Elewa A."/>
            <person name="Iarovenko S."/>
            <person name="Subramanian E."/>
            <person name="Araus A.J."/>
            <person name="Petzold A."/>
            <person name="Susuki M."/>
            <person name="Suzuki K.-i.T."/>
            <person name="Hayashi T."/>
            <person name="Toyoda A."/>
            <person name="Oliveira C."/>
            <person name="Osipova E."/>
            <person name="Leigh N.D."/>
            <person name="Simon A."/>
            <person name="Yun M.H."/>
        </authorList>
    </citation>
    <scope>NUCLEOTIDE SEQUENCE</scope>
    <source>
        <strain evidence="2">20211129_DDA</strain>
        <tissue evidence="2">Liver</tissue>
    </source>
</reference>
<proteinExistence type="predicted"/>
<organism evidence="2 3">
    <name type="scientific">Pleurodeles waltl</name>
    <name type="common">Iberian ribbed newt</name>
    <dbReference type="NCBI Taxonomy" id="8319"/>
    <lineage>
        <taxon>Eukaryota</taxon>
        <taxon>Metazoa</taxon>
        <taxon>Chordata</taxon>
        <taxon>Craniata</taxon>
        <taxon>Vertebrata</taxon>
        <taxon>Euteleostomi</taxon>
        <taxon>Amphibia</taxon>
        <taxon>Batrachia</taxon>
        <taxon>Caudata</taxon>
        <taxon>Salamandroidea</taxon>
        <taxon>Salamandridae</taxon>
        <taxon>Pleurodelinae</taxon>
        <taxon>Pleurodeles</taxon>
    </lineage>
</organism>
<gene>
    <name evidence="2" type="ORF">NDU88_003119</name>
</gene>
<feature type="region of interest" description="Disordered" evidence="1">
    <location>
        <begin position="1"/>
        <end position="42"/>
    </location>
</feature>
<keyword evidence="3" id="KW-1185">Reference proteome</keyword>
<accession>A0AAV7UB90</accession>
<comment type="caution">
    <text evidence="2">The sequence shown here is derived from an EMBL/GenBank/DDBJ whole genome shotgun (WGS) entry which is preliminary data.</text>
</comment>
<evidence type="ECO:0000256" key="1">
    <source>
        <dbReference type="SAM" id="MobiDB-lite"/>
    </source>
</evidence>
<evidence type="ECO:0000313" key="3">
    <source>
        <dbReference type="Proteomes" id="UP001066276"/>
    </source>
</evidence>
<protein>
    <submittedName>
        <fullName evidence="2">Uncharacterized protein</fullName>
    </submittedName>
</protein>
<dbReference type="EMBL" id="JANPWB010000005">
    <property type="protein sequence ID" value="KAJ1186337.1"/>
    <property type="molecule type" value="Genomic_DNA"/>
</dbReference>
<evidence type="ECO:0000313" key="2">
    <source>
        <dbReference type="EMBL" id="KAJ1186337.1"/>
    </source>
</evidence>
<sequence length="104" mass="11527">MRSQPQLGKKGLRPQGIARGPRTRRTGRTPINGKLQDSQLDGQSVVTRGAMRPHPLQRRGVTGRLRPRLQLRGISYNSRQLPGLRRARECTQIDCVVLALGVPG</sequence>
<dbReference type="Proteomes" id="UP001066276">
    <property type="component" value="Chromosome 3_1"/>
</dbReference>
<dbReference type="AlphaFoldDB" id="A0AAV7UB90"/>
<name>A0AAV7UB90_PLEWA</name>